<accession>A0A3S5CP46</accession>
<protein>
    <submittedName>
        <fullName evidence="2">Uncharacterized protein</fullName>
    </submittedName>
</protein>
<dbReference type="SUPFAM" id="SSF69989">
    <property type="entry name" value="C-terminal domain of PLC-beta"/>
    <property type="match status" value="1"/>
</dbReference>
<feature type="region of interest" description="Disordered" evidence="1">
    <location>
        <begin position="62"/>
        <end position="87"/>
    </location>
</feature>
<keyword evidence="3" id="KW-1185">Reference proteome</keyword>
<comment type="caution">
    <text evidence="2">The sequence shown here is derived from an EMBL/GenBank/DDBJ whole genome shotgun (WGS) entry which is preliminary data.</text>
</comment>
<dbReference type="OrthoDB" id="269822at2759"/>
<dbReference type="Proteomes" id="UP000784294">
    <property type="component" value="Unassembled WGS sequence"/>
</dbReference>
<name>A0A3S5CP46_9PLAT</name>
<proteinExistence type="predicted"/>
<reference evidence="2" key="1">
    <citation type="submission" date="2018-11" db="EMBL/GenBank/DDBJ databases">
        <authorList>
            <consortium name="Pathogen Informatics"/>
        </authorList>
    </citation>
    <scope>NUCLEOTIDE SEQUENCE</scope>
</reference>
<sequence>MTELVRQQTDQWSTLKASQAKEVHELLLSFIDERKELLLKIIKEVQEEQKRELRIIQERDMKDMKAQQTKTSIESNRSVLNDRKLRNKAERERRIRELNDYNTKRFIDQRKALAQKHDRQSQELNKRHEREEQEVLTSLTKVCFLPPFT</sequence>
<evidence type="ECO:0000313" key="3">
    <source>
        <dbReference type="Proteomes" id="UP000784294"/>
    </source>
</evidence>
<dbReference type="AlphaFoldDB" id="A0A3S5CP46"/>
<evidence type="ECO:0000313" key="2">
    <source>
        <dbReference type="EMBL" id="VEL36813.1"/>
    </source>
</evidence>
<dbReference type="InterPro" id="IPR042531">
    <property type="entry name" value="PLC-beta_C_sf"/>
</dbReference>
<dbReference type="EMBL" id="CAAALY010253247">
    <property type="protein sequence ID" value="VEL36813.1"/>
    <property type="molecule type" value="Genomic_DNA"/>
</dbReference>
<evidence type="ECO:0000256" key="1">
    <source>
        <dbReference type="SAM" id="MobiDB-lite"/>
    </source>
</evidence>
<gene>
    <name evidence="2" type="ORF">PXEA_LOCUS30253</name>
</gene>
<dbReference type="Gene3D" id="1.20.1230.10">
    <property type="entry name" value="Phospholipase C beta, distal C-terminal domain"/>
    <property type="match status" value="1"/>
</dbReference>
<feature type="compositionally biased region" description="Polar residues" evidence="1">
    <location>
        <begin position="66"/>
        <end position="79"/>
    </location>
</feature>
<feature type="region of interest" description="Disordered" evidence="1">
    <location>
        <begin position="112"/>
        <end position="132"/>
    </location>
</feature>
<organism evidence="2 3">
    <name type="scientific">Protopolystoma xenopodis</name>
    <dbReference type="NCBI Taxonomy" id="117903"/>
    <lineage>
        <taxon>Eukaryota</taxon>
        <taxon>Metazoa</taxon>
        <taxon>Spiralia</taxon>
        <taxon>Lophotrochozoa</taxon>
        <taxon>Platyhelminthes</taxon>
        <taxon>Monogenea</taxon>
        <taxon>Polyopisthocotylea</taxon>
        <taxon>Polystomatidea</taxon>
        <taxon>Polystomatidae</taxon>
        <taxon>Protopolystoma</taxon>
    </lineage>
</organism>